<dbReference type="Pfam" id="PF03564">
    <property type="entry name" value="DUF1759"/>
    <property type="match status" value="1"/>
</dbReference>
<dbReference type="InterPro" id="IPR005312">
    <property type="entry name" value="DUF1759"/>
</dbReference>
<protein>
    <submittedName>
        <fullName evidence="1">Uncharacterized protein</fullName>
    </submittedName>
</protein>
<evidence type="ECO:0000313" key="2">
    <source>
        <dbReference type="Proteomes" id="UP000499080"/>
    </source>
</evidence>
<dbReference type="EMBL" id="BGPR01022495">
    <property type="protein sequence ID" value="GBN88849.1"/>
    <property type="molecule type" value="Genomic_DNA"/>
</dbReference>
<keyword evidence="2" id="KW-1185">Reference proteome</keyword>
<reference evidence="1 2" key="1">
    <citation type="journal article" date="2019" name="Sci. Rep.">
        <title>Orb-weaving spider Araneus ventricosus genome elucidates the spidroin gene catalogue.</title>
        <authorList>
            <person name="Kono N."/>
            <person name="Nakamura H."/>
            <person name="Ohtoshi R."/>
            <person name="Moran D.A.P."/>
            <person name="Shinohara A."/>
            <person name="Yoshida Y."/>
            <person name="Fujiwara M."/>
            <person name="Mori M."/>
            <person name="Tomita M."/>
            <person name="Arakawa K."/>
        </authorList>
    </citation>
    <scope>NUCLEOTIDE SEQUENCE [LARGE SCALE GENOMIC DNA]</scope>
</reference>
<dbReference type="Proteomes" id="UP000499080">
    <property type="component" value="Unassembled WGS sequence"/>
</dbReference>
<organism evidence="1 2">
    <name type="scientific">Araneus ventricosus</name>
    <name type="common">Orbweaver spider</name>
    <name type="synonym">Epeira ventricosa</name>
    <dbReference type="NCBI Taxonomy" id="182803"/>
    <lineage>
        <taxon>Eukaryota</taxon>
        <taxon>Metazoa</taxon>
        <taxon>Ecdysozoa</taxon>
        <taxon>Arthropoda</taxon>
        <taxon>Chelicerata</taxon>
        <taxon>Arachnida</taxon>
        <taxon>Araneae</taxon>
        <taxon>Araneomorphae</taxon>
        <taxon>Entelegynae</taxon>
        <taxon>Araneoidea</taxon>
        <taxon>Araneidae</taxon>
        <taxon>Araneus</taxon>
    </lineage>
</organism>
<dbReference type="PANTHER" id="PTHR22954:SF3">
    <property type="entry name" value="PROTEIN CBG08539"/>
    <property type="match status" value="1"/>
</dbReference>
<accession>A0A4Y2SNU7</accession>
<dbReference type="OrthoDB" id="6434979at2759"/>
<dbReference type="PANTHER" id="PTHR22954">
    <property type="entry name" value="RETROVIRAL PROTEASE-RELATED"/>
    <property type="match status" value="1"/>
</dbReference>
<sequence length="237" mass="27796">MSSLSERKQISERFKQLKECDTKLLELLQKENCTSDEYEKEYTTCESYEDKFIALKIKVKNVLAGNAKNGTDLPHYTDTASKFKLPEFQLPTFDGNPREWLNFWTQFQKIHEEASIDERDKYQYLIQSTVPGSTPREIVESFPATAENYKKAVEYLKERFGKESVLVQVYIRDLLQLVISKNKCELSTLYDKLQTRIRSLDSLGLTKDKYADILFPLIESTLPIDIVKMWDRQRHLV</sequence>
<gene>
    <name evidence="1" type="ORF">AVEN_176734_1</name>
</gene>
<name>A0A4Y2SNU7_ARAVE</name>
<dbReference type="AlphaFoldDB" id="A0A4Y2SNU7"/>
<comment type="caution">
    <text evidence="1">The sequence shown here is derived from an EMBL/GenBank/DDBJ whole genome shotgun (WGS) entry which is preliminary data.</text>
</comment>
<evidence type="ECO:0000313" key="1">
    <source>
        <dbReference type="EMBL" id="GBN88849.1"/>
    </source>
</evidence>
<proteinExistence type="predicted"/>